<comment type="caution">
    <text evidence="2">The sequence shown here is derived from an EMBL/GenBank/DDBJ whole genome shotgun (WGS) entry which is preliminary data.</text>
</comment>
<name>A0A9P7D1W8_9AGAM</name>
<gene>
    <name evidence="2" type="ORF">EV702DRAFT_1187423</name>
</gene>
<reference evidence="2" key="1">
    <citation type="journal article" date="2020" name="New Phytol.">
        <title>Comparative genomics reveals dynamic genome evolution in host specialist ectomycorrhizal fungi.</title>
        <authorList>
            <person name="Lofgren L.A."/>
            <person name="Nguyen N.H."/>
            <person name="Vilgalys R."/>
            <person name="Ruytinx J."/>
            <person name="Liao H.L."/>
            <person name="Branco S."/>
            <person name="Kuo A."/>
            <person name="LaButti K."/>
            <person name="Lipzen A."/>
            <person name="Andreopoulos W."/>
            <person name="Pangilinan J."/>
            <person name="Riley R."/>
            <person name="Hundley H."/>
            <person name="Na H."/>
            <person name="Barry K."/>
            <person name="Grigoriev I.V."/>
            <person name="Stajich J.E."/>
            <person name="Kennedy P.G."/>
        </authorList>
    </citation>
    <scope>NUCLEOTIDE SEQUENCE</scope>
    <source>
        <strain evidence="2">DOB743</strain>
    </source>
</reference>
<dbReference type="Gene3D" id="1.20.58.340">
    <property type="entry name" value="Magnesium transport protein CorA, transmembrane region"/>
    <property type="match status" value="1"/>
</dbReference>
<accession>A0A9P7D1W8</accession>
<evidence type="ECO:0000313" key="3">
    <source>
        <dbReference type="Proteomes" id="UP000714275"/>
    </source>
</evidence>
<organism evidence="2 3">
    <name type="scientific">Suillus placidus</name>
    <dbReference type="NCBI Taxonomy" id="48579"/>
    <lineage>
        <taxon>Eukaryota</taxon>
        <taxon>Fungi</taxon>
        <taxon>Dikarya</taxon>
        <taxon>Basidiomycota</taxon>
        <taxon>Agaricomycotina</taxon>
        <taxon>Agaricomycetes</taxon>
        <taxon>Agaricomycetidae</taxon>
        <taxon>Boletales</taxon>
        <taxon>Suillineae</taxon>
        <taxon>Suillaceae</taxon>
        <taxon>Suillus</taxon>
    </lineage>
</organism>
<sequence>MSSSNTASAALDTQISSIPVPLYRHAAPSGPWPWVDFNTELSSSEPPFQTGEHEWRGYPQELFGNWSPIPVARSEMLTQCARAVKPCFVYGMDVMGDGQFKTREPGLHRIEVSEEKINEFWSKLQDEETLFVDNLSESVLKMLGTKYNIEPFFFASSTNWIPSRYREDVRHGVGDHITVILPFIRTTEKTQKTHFSSSDMKPNEKKNTIDVMAPLHLHGEHVLLIDLLAVHMIREKNCSTIITYHPALHDRTTAERLHQVMERAGGSVYWNKIFVASEDPTFFFLAILWYALYAWDESFEVLYSRIKDMEVILNDYNFTAIVDLNHSLHGLQAHLLQYQTLLHDFEKSVEFVRDAPNPAMEESENRDTTAKLMGRECKNLLSEIDRLHKRCSMFIRRLKNATDLAFAAVNIEDSRQTHRLTKATLRDSAAMKLISYLTMVFLPASLTASVFRMHVREIVPGSLETISRYVWVTLLMTSVTTWIVITLQPYSTIHKPGAGMWRRVAWPAFFFPDKIMEYFNMQCNCVSVTDKNDTDKGRLTDITPLLE</sequence>
<evidence type="ECO:0000256" key="1">
    <source>
        <dbReference type="SAM" id="Phobius"/>
    </source>
</evidence>
<keyword evidence="1" id="KW-0812">Transmembrane</keyword>
<dbReference type="Proteomes" id="UP000714275">
    <property type="component" value="Unassembled WGS sequence"/>
</dbReference>
<keyword evidence="1" id="KW-0472">Membrane</keyword>
<dbReference type="OrthoDB" id="3231000at2759"/>
<evidence type="ECO:0000313" key="2">
    <source>
        <dbReference type="EMBL" id="KAG1776459.1"/>
    </source>
</evidence>
<feature type="transmembrane region" description="Helical" evidence="1">
    <location>
        <begin position="433"/>
        <end position="454"/>
    </location>
</feature>
<dbReference type="Pfam" id="PF01544">
    <property type="entry name" value="CorA"/>
    <property type="match status" value="1"/>
</dbReference>
<proteinExistence type="predicted"/>
<keyword evidence="1" id="KW-1133">Transmembrane helix</keyword>
<protein>
    <submittedName>
        <fullName evidence="2">Uncharacterized protein</fullName>
    </submittedName>
</protein>
<keyword evidence="3" id="KW-1185">Reference proteome</keyword>
<feature type="transmembrane region" description="Helical" evidence="1">
    <location>
        <begin position="466"/>
        <end position="485"/>
    </location>
</feature>
<dbReference type="InterPro" id="IPR002523">
    <property type="entry name" value="MgTranspt_CorA/ZnTranspt_ZntB"/>
</dbReference>
<dbReference type="EMBL" id="JABBWD010000026">
    <property type="protein sequence ID" value="KAG1776459.1"/>
    <property type="molecule type" value="Genomic_DNA"/>
</dbReference>
<dbReference type="GO" id="GO:0016020">
    <property type="term" value="C:membrane"/>
    <property type="evidence" value="ECO:0007669"/>
    <property type="project" value="InterPro"/>
</dbReference>
<dbReference type="GO" id="GO:0046873">
    <property type="term" value="F:metal ion transmembrane transporter activity"/>
    <property type="evidence" value="ECO:0007669"/>
    <property type="project" value="InterPro"/>
</dbReference>
<dbReference type="AlphaFoldDB" id="A0A9P7D1W8"/>